<name>A0A810KVE0_9ACTN</name>
<reference evidence="3" key="1">
    <citation type="submission" date="2020-08" db="EMBL/GenBank/DDBJ databases">
        <title>Whole genome shotgun sequence of Actinocatenispora sera NBRC 101916.</title>
        <authorList>
            <person name="Komaki H."/>
            <person name="Tamura T."/>
        </authorList>
    </citation>
    <scope>NUCLEOTIDE SEQUENCE</scope>
    <source>
        <strain evidence="3">NBRC 101916</strain>
    </source>
</reference>
<evidence type="ECO:0000256" key="2">
    <source>
        <dbReference type="SAM" id="Phobius"/>
    </source>
</evidence>
<feature type="compositionally biased region" description="Pro residues" evidence="1">
    <location>
        <begin position="1"/>
        <end position="50"/>
    </location>
</feature>
<dbReference type="AlphaFoldDB" id="A0A810KVE0"/>
<organism evidence="3 4">
    <name type="scientific">Actinocatenispora sera</name>
    <dbReference type="NCBI Taxonomy" id="390989"/>
    <lineage>
        <taxon>Bacteria</taxon>
        <taxon>Bacillati</taxon>
        <taxon>Actinomycetota</taxon>
        <taxon>Actinomycetes</taxon>
        <taxon>Micromonosporales</taxon>
        <taxon>Micromonosporaceae</taxon>
        <taxon>Actinocatenispora</taxon>
    </lineage>
</organism>
<keyword evidence="2" id="KW-0472">Membrane</keyword>
<sequence length="367" mass="37291">MQPNDPSQPPPYGQPGQPTPPAAQPAPGQPVPPPGPVPPPNSGPAQPMPGPGGFDTGLPQPSGAPYARLPGPGWSPERRILIGDALTAFGGLLVFAFSFAPFVGYSDDSTVRDLARENLPTWFSAWATETFMAPLTWFVVLGGLISISLAAARMAVPREREVAGFRTGHLQIGVSIFVFLVLFGYATSAKSIMFGHDLGVSITSLGSSEGLDMSLGWGGYLMLFGSLVAAVGAVLSHLEIGPTVYPQPPRPAAPVAAGYPQQPGYPPAQQAYPPAGGDQPTAPYPTVPQPGQPAPQPPAAQPAPPAGQPVPPAGQPAPPAGQPLPPGGQPAPPAGQPGQPGPPAGQPGQAGGQVAPQPPTGQTWPQQ</sequence>
<proteinExistence type="predicted"/>
<keyword evidence="2" id="KW-1133">Transmembrane helix</keyword>
<dbReference type="EMBL" id="AP023354">
    <property type="protein sequence ID" value="BCJ26432.1"/>
    <property type="molecule type" value="Genomic_DNA"/>
</dbReference>
<dbReference type="PRINTS" id="PR01218">
    <property type="entry name" value="PSTLEXTENSIN"/>
</dbReference>
<evidence type="ECO:0000313" key="3">
    <source>
        <dbReference type="EMBL" id="BCJ26432.1"/>
    </source>
</evidence>
<feature type="transmembrane region" description="Helical" evidence="2">
    <location>
        <begin position="85"/>
        <end position="105"/>
    </location>
</feature>
<accession>A0A810KVE0</accession>
<feature type="region of interest" description="Disordered" evidence="1">
    <location>
        <begin position="252"/>
        <end position="367"/>
    </location>
</feature>
<keyword evidence="2" id="KW-0812">Transmembrane</keyword>
<feature type="transmembrane region" description="Helical" evidence="2">
    <location>
        <begin position="135"/>
        <end position="156"/>
    </location>
</feature>
<keyword evidence="4" id="KW-1185">Reference proteome</keyword>
<feature type="compositionally biased region" description="Low complexity" evidence="1">
    <location>
        <begin position="253"/>
        <end position="280"/>
    </location>
</feature>
<evidence type="ECO:0000313" key="4">
    <source>
        <dbReference type="Proteomes" id="UP000680750"/>
    </source>
</evidence>
<feature type="compositionally biased region" description="Pro residues" evidence="1">
    <location>
        <begin position="282"/>
        <end position="345"/>
    </location>
</feature>
<evidence type="ECO:0000256" key="1">
    <source>
        <dbReference type="SAM" id="MobiDB-lite"/>
    </source>
</evidence>
<dbReference type="InterPro" id="IPR003882">
    <property type="entry name" value="Pistil_extensin"/>
</dbReference>
<gene>
    <name evidence="3" type="ORF">Asera_05400</name>
</gene>
<feature type="transmembrane region" description="Helical" evidence="2">
    <location>
        <begin position="168"/>
        <end position="186"/>
    </location>
</feature>
<feature type="region of interest" description="Disordered" evidence="1">
    <location>
        <begin position="1"/>
        <end position="70"/>
    </location>
</feature>
<feature type="transmembrane region" description="Helical" evidence="2">
    <location>
        <begin position="217"/>
        <end position="238"/>
    </location>
</feature>
<protein>
    <submittedName>
        <fullName evidence="3">Uncharacterized protein</fullName>
    </submittedName>
</protein>
<dbReference type="KEGG" id="aser:Asera_05400"/>
<dbReference type="Proteomes" id="UP000680750">
    <property type="component" value="Chromosome"/>
</dbReference>
<feature type="compositionally biased region" description="Low complexity" evidence="1">
    <location>
        <begin position="352"/>
        <end position="367"/>
    </location>
</feature>